<accession>A0A1G8BM65</accession>
<proteinExistence type="predicted"/>
<evidence type="ECO:0000313" key="3">
    <source>
        <dbReference type="Proteomes" id="UP000199163"/>
    </source>
</evidence>
<protein>
    <submittedName>
        <fullName evidence="2">Uncharacterized protein</fullName>
    </submittedName>
</protein>
<evidence type="ECO:0000313" key="2">
    <source>
        <dbReference type="EMBL" id="SDH34271.1"/>
    </source>
</evidence>
<organism evidence="2 3">
    <name type="scientific">Alteribacillus persepolensis</name>
    <dbReference type="NCBI Taxonomy" id="568899"/>
    <lineage>
        <taxon>Bacteria</taxon>
        <taxon>Bacillati</taxon>
        <taxon>Bacillota</taxon>
        <taxon>Bacilli</taxon>
        <taxon>Bacillales</taxon>
        <taxon>Bacillaceae</taxon>
        <taxon>Alteribacillus</taxon>
    </lineage>
</organism>
<evidence type="ECO:0000256" key="1">
    <source>
        <dbReference type="SAM" id="MobiDB-lite"/>
    </source>
</evidence>
<name>A0A1G8BM65_9BACI</name>
<dbReference type="AlphaFoldDB" id="A0A1G8BM65"/>
<dbReference type="Proteomes" id="UP000199163">
    <property type="component" value="Unassembled WGS sequence"/>
</dbReference>
<keyword evidence="3" id="KW-1185">Reference proteome</keyword>
<feature type="region of interest" description="Disordered" evidence="1">
    <location>
        <begin position="13"/>
        <end position="58"/>
    </location>
</feature>
<reference evidence="2 3" key="1">
    <citation type="submission" date="2016-10" db="EMBL/GenBank/DDBJ databases">
        <authorList>
            <person name="de Groot N.N."/>
        </authorList>
    </citation>
    <scope>NUCLEOTIDE SEQUENCE [LARGE SCALE GENOMIC DNA]</scope>
    <source>
        <strain evidence="2 3">DSM 21632</strain>
    </source>
</reference>
<dbReference type="EMBL" id="FNDK01000004">
    <property type="protein sequence ID" value="SDH34271.1"/>
    <property type="molecule type" value="Genomic_DNA"/>
</dbReference>
<sequence length="58" mass="6811">MKVPNFYTFLPYKKGRPKDQHSRPFGQPLSSIIDEEPPELYQSTPQEHARGFSLLLHR</sequence>
<gene>
    <name evidence="2" type="ORF">SAMN05192534_10497</name>
</gene>